<keyword evidence="4" id="KW-0145">Chemotaxis</keyword>
<feature type="chain" id="PRO_5025714248" description="C-C motif chemokine" evidence="4">
    <location>
        <begin position="21"/>
        <end position="98"/>
    </location>
</feature>
<dbReference type="InterPro" id="IPR001811">
    <property type="entry name" value="Chemokine_IL8-like_dom"/>
</dbReference>
<keyword evidence="2 4" id="KW-0202">Cytokine</keyword>
<dbReference type="GeneTree" id="ENSGT00940000172979"/>
<protein>
    <recommendedName>
        <fullName evidence="4">C-C motif chemokine</fullName>
    </recommendedName>
</protein>
<dbReference type="GO" id="GO:0005615">
    <property type="term" value="C:extracellular space"/>
    <property type="evidence" value="ECO:0007669"/>
    <property type="project" value="UniProtKB-KW"/>
</dbReference>
<reference evidence="6" key="2">
    <citation type="submission" date="2025-08" db="UniProtKB">
        <authorList>
            <consortium name="Ensembl"/>
        </authorList>
    </citation>
    <scope>IDENTIFICATION</scope>
</reference>
<feature type="domain" description="Chemokine interleukin-8-like" evidence="5">
    <location>
        <begin position="17"/>
        <end position="77"/>
    </location>
</feature>
<evidence type="ECO:0000256" key="3">
    <source>
        <dbReference type="ARBA" id="ARBA00023157"/>
    </source>
</evidence>
<dbReference type="GO" id="GO:0006955">
    <property type="term" value="P:immune response"/>
    <property type="evidence" value="ECO:0007669"/>
    <property type="project" value="InterPro"/>
</dbReference>
<evidence type="ECO:0000256" key="1">
    <source>
        <dbReference type="ARBA" id="ARBA00010868"/>
    </source>
</evidence>
<dbReference type="PANTHER" id="PTHR12015:SF190">
    <property type="entry name" value="C-C MOTIF CHEMOKINE"/>
    <property type="match status" value="1"/>
</dbReference>
<evidence type="ECO:0000256" key="2">
    <source>
        <dbReference type="ARBA" id="ARBA00022514"/>
    </source>
</evidence>
<dbReference type="PROSITE" id="PS00472">
    <property type="entry name" value="SMALL_CYTOKINES_CC"/>
    <property type="match status" value="1"/>
</dbReference>
<dbReference type="Proteomes" id="UP000472263">
    <property type="component" value="Chromosome 17"/>
</dbReference>
<reference evidence="6" key="3">
    <citation type="submission" date="2025-09" db="UniProtKB">
        <authorList>
            <consortium name="Ensembl"/>
        </authorList>
    </citation>
    <scope>IDENTIFICATION</scope>
</reference>
<keyword evidence="3" id="KW-1015">Disulfide bond</keyword>
<dbReference type="PANTHER" id="PTHR12015">
    <property type="entry name" value="SMALL INDUCIBLE CYTOKINE A"/>
    <property type="match status" value="1"/>
</dbReference>
<comment type="similarity">
    <text evidence="1 4">Belongs to the intercrine beta (chemokine CC) family.</text>
</comment>
<keyword evidence="4" id="KW-0964">Secreted</keyword>
<dbReference type="SUPFAM" id="SSF54117">
    <property type="entry name" value="Interleukin 8-like chemokines"/>
    <property type="match status" value="1"/>
</dbReference>
<dbReference type="AlphaFoldDB" id="A0A667X1P4"/>
<keyword evidence="7" id="KW-1185">Reference proteome</keyword>
<dbReference type="Gene3D" id="2.40.50.40">
    <property type="match status" value="1"/>
</dbReference>
<dbReference type="GO" id="GO:0008009">
    <property type="term" value="F:chemokine activity"/>
    <property type="evidence" value="ECO:0007669"/>
    <property type="project" value="InterPro"/>
</dbReference>
<accession>A0A667X1P4</accession>
<dbReference type="SMART" id="SM00199">
    <property type="entry name" value="SCY"/>
    <property type="match status" value="1"/>
</dbReference>
<dbReference type="InterPro" id="IPR036048">
    <property type="entry name" value="Interleukin_8-like_sf"/>
</dbReference>
<sequence>MVLIRTAVLALMLLTIVSECCRSYTRGIIPCNAIKGYSVQTVKELCHINAIIFYTKKGRAACTNPALGWVMTCCRGIMESCIQVNHYITTSSSIMLYL</sequence>
<dbReference type="InterPro" id="IPR000827">
    <property type="entry name" value="Chemokine_CC_CS"/>
</dbReference>
<comment type="subcellular location">
    <subcellularLocation>
        <location evidence="4">Secreted</location>
    </subcellularLocation>
</comment>
<dbReference type="Pfam" id="PF00048">
    <property type="entry name" value="IL8"/>
    <property type="match status" value="1"/>
</dbReference>
<name>A0A667X1P4_9TELE</name>
<evidence type="ECO:0000313" key="7">
    <source>
        <dbReference type="Proteomes" id="UP000472263"/>
    </source>
</evidence>
<gene>
    <name evidence="6" type="primary">ccl20a.3</name>
</gene>
<dbReference type="InterPro" id="IPR039809">
    <property type="entry name" value="Chemokine_b/g/d"/>
</dbReference>
<keyword evidence="4" id="KW-0732">Signal</keyword>
<evidence type="ECO:0000313" key="6">
    <source>
        <dbReference type="Ensembl" id="ENSMMDP00005007893.1"/>
    </source>
</evidence>
<proteinExistence type="inferred from homology"/>
<dbReference type="Ensembl" id="ENSMMDT00005008130.1">
    <property type="protein sequence ID" value="ENSMMDP00005007893.1"/>
    <property type="gene ID" value="ENSMMDG00005004360.1"/>
</dbReference>
<reference evidence="6" key="1">
    <citation type="submission" date="2019-06" db="EMBL/GenBank/DDBJ databases">
        <authorList>
            <consortium name="Wellcome Sanger Institute Data Sharing"/>
        </authorList>
    </citation>
    <scope>NUCLEOTIDE SEQUENCE [LARGE SCALE GENOMIC DNA]</scope>
</reference>
<evidence type="ECO:0000256" key="4">
    <source>
        <dbReference type="RuleBase" id="RU361150"/>
    </source>
</evidence>
<organism evidence="6 7">
    <name type="scientific">Myripristis murdjan</name>
    <name type="common">pinecone soldierfish</name>
    <dbReference type="NCBI Taxonomy" id="586833"/>
    <lineage>
        <taxon>Eukaryota</taxon>
        <taxon>Metazoa</taxon>
        <taxon>Chordata</taxon>
        <taxon>Craniata</taxon>
        <taxon>Vertebrata</taxon>
        <taxon>Euteleostomi</taxon>
        <taxon>Actinopterygii</taxon>
        <taxon>Neopterygii</taxon>
        <taxon>Teleostei</taxon>
        <taxon>Neoteleostei</taxon>
        <taxon>Acanthomorphata</taxon>
        <taxon>Holocentriformes</taxon>
        <taxon>Holocentridae</taxon>
        <taxon>Myripristis</taxon>
    </lineage>
</organism>
<evidence type="ECO:0000259" key="5">
    <source>
        <dbReference type="SMART" id="SM00199"/>
    </source>
</evidence>
<feature type="signal peptide" evidence="4">
    <location>
        <begin position="1"/>
        <end position="20"/>
    </location>
</feature>